<dbReference type="AlphaFoldDB" id="A0A839Z752"/>
<evidence type="ECO:0000256" key="1">
    <source>
        <dbReference type="SAM" id="Phobius"/>
    </source>
</evidence>
<gene>
    <name evidence="2" type="ORF">FHS55_001466</name>
</gene>
<name>A0A839Z752_9HYPH</name>
<keyword evidence="3" id="KW-1185">Reference proteome</keyword>
<organism evidence="2 3">
    <name type="scientific">Ancylobacter tetraedralis</name>
    <dbReference type="NCBI Taxonomy" id="217068"/>
    <lineage>
        <taxon>Bacteria</taxon>
        <taxon>Pseudomonadati</taxon>
        <taxon>Pseudomonadota</taxon>
        <taxon>Alphaproteobacteria</taxon>
        <taxon>Hyphomicrobiales</taxon>
        <taxon>Xanthobacteraceae</taxon>
        <taxon>Ancylobacter</taxon>
    </lineage>
</organism>
<proteinExistence type="predicted"/>
<reference evidence="2 3" key="1">
    <citation type="submission" date="2020-08" db="EMBL/GenBank/DDBJ databases">
        <title>Genomic Encyclopedia of Type Strains, Phase IV (KMG-IV): sequencing the most valuable type-strain genomes for metagenomic binning, comparative biology and taxonomic classification.</title>
        <authorList>
            <person name="Goeker M."/>
        </authorList>
    </citation>
    <scope>NUCLEOTIDE SEQUENCE [LARGE SCALE GENOMIC DNA]</scope>
    <source>
        <strain evidence="2 3">DSM 5895</strain>
    </source>
</reference>
<dbReference type="RefSeq" id="WP_183189029.1">
    <property type="nucleotide sequence ID" value="NZ_JACICD010000002.1"/>
</dbReference>
<accession>A0A839Z752</accession>
<evidence type="ECO:0000313" key="2">
    <source>
        <dbReference type="EMBL" id="MBB3770871.1"/>
    </source>
</evidence>
<evidence type="ECO:0000313" key="3">
    <source>
        <dbReference type="Proteomes" id="UP000533469"/>
    </source>
</evidence>
<comment type="caution">
    <text evidence="2">The sequence shown here is derived from an EMBL/GenBank/DDBJ whole genome shotgun (WGS) entry which is preliminary data.</text>
</comment>
<sequence>MSSIEPLPIMPLMNETDAPLGRDTGRDNACFWAAVAMFSLTGVAVIAVAGAWLALRERPETQVRNLFERENTAVVVDMPTLRPRYDDGDDEGPGPGSFTFLDEANGVHELVEVVPPARLGAAASGTPTFAR</sequence>
<dbReference type="EMBL" id="JACICD010000002">
    <property type="protein sequence ID" value="MBB3770871.1"/>
    <property type="molecule type" value="Genomic_DNA"/>
</dbReference>
<keyword evidence="1" id="KW-0812">Transmembrane</keyword>
<feature type="transmembrane region" description="Helical" evidence="1">
    <location>
        <begin position="31"/>
        <end position="55"/>
    </location>
</feature>
<dbReference type="Proteomes" id="UP000533469">
    <property type="component" value="Unassembled WGS sequence"/>
</dbReference>
<keyword evidence="1" id="KW-1133">Transmembrane helix</keyword>
<keyword evidence="1" id="KW-0472">Membrane</keyword>
<protein>
    <submittedName>
        <fullName evidence="2">Uncharacterized protein</fullName>
    </submittedName>
</protein>